<dbReference type="EMBL" id="DTGR01000098">
    <property type="protein sequence ID" value="HHS29271.1"/>
    <property type="molecule type" value="Genomic_DNA"/>
</dbReference>
<dbReference type="AlphaFoldDB" id="A0A7V6DPL8"/>
<gene>
    <name evidence="1" type="ORF">ENV52_06170</name>
</gene>
<reference evidence="1" key="1">
    <citation type="journal article" date="2020" name="mSystems">
        <title>Genome- and Community-Level Interaction Insights into Carbon Utilization and Element Cycling Functions of Hydrothermarchaeota in Hydrothermal Sediment.</title>
        <authorList>
            <person name="Zhou Z."/>
            <person name="Liu Y."/>
            <person name="Xu W."/>
            <person name="Pan J."/>
            <person name="Luo Z.H."/>
            <person name="Li M."/>
        </authorList>
    </citation>
    <scope>NUCLEOTIDE SEQUENCE [LARGE SCALE GENOMIC DNA]</scope>
    <source>
        <strain evidence="1">SpSt-767</strain>
    </source>
</reference>
<organism evidence="1">
    <name type="scientific">Desulfobacca acetoxidans</name>
    <dbReference type="NCBI Taxonomy" id="60893"/>
    <lineage>
        <taxon>Bacteria</taxon>
        <taxon>Pseudomonadati</taxon>
        <taxon>Thermodesulfobacteriota</taxon>
        <taxon>Desulfobaccia</taxon>
        <taxon>Desulfobaccales</taxon>
        <taxon>Desulfobaccaceae</taxon>
        <taxon>Desulfobacca</taxon>
    </lineage>
</organism>
<accession>A0A7V6DPL8</accession>
<evidence type="ECO:0000313" key="1">
    <source>
        <dbReference type="EMBL" id="HHS29271.1"/>
    </source>
</evidence>
<protein>
    <submittedName>
        <fullName evidence="1">Uncharacterized protein</fullName>
    </submittedName>
</protein>
<comment type="caution">
    <text evidence="1">The sequence shown here is derived from an EMBL/GenBank/DDBJ whole genome shotgun (WGS) entry which is preliminary data.</text>
</comment>
<sequence>MEIPSYYPYYTAKLAPEQEEQTAAGQQTQKSTAVKAAELLETEDRLELVRTQNLASPPQEPVDLARAADLLRQVQGQMQTIDKQNAKELYQFDRLRGLLFQISQPEGA</sequence>
<proteinExistence type="predicted"/>
<name>A0A7V6DPL8_9BACT</name>